<keyword evidence="2" id="KW-1185">Reference proteome</keyword>
<reference evidence="1 2" key="1">
    <citation type="submission" date="2017-01" db="EMBL/GenBank/DDBJ databases">
        <title>Planococcus faecalis genome complete sequence.</title>
        <authorList>
            <person name="Lee P.C."/>
        </authorList>
    </citation>
    <scope>NUCLEOTIDE SEQUENCE [LARGE SCALE GENOMIC DNA]</scope>
    <source>
        <strain evidence="1 2">AJ003</strain>
    </source>
</reference>
<dbReference type="InterPro" id="IPR052922">
    <property type="entry name" value="Cytidylate_Kinase-2"/>
</dbReference>
<name>A0ABM6ISJ8_9BACL</name>
<evidence type="ECO:0000313" key="2">
    <source>
        <dbReference type="Proteomes" id="UP000189661"/>
    </source>
</evidence>
<dbReference type="PANTHER" id="PTHR37816">
    <property type="entry name" value="YALI0E33011P"/>
    <property type="match status" value="1"/>
</dbReference>
<dbReference type="EMBL" id="CP019401">
    <property type="protein sequence ID" value="AQU79334.1"/>
    <property type="molecule type" value="Genomic_DNA"/>
</dbReference>
<sequence length="172" mass="20192">MVKIYIIGSVGSGKTTLARQLSKVLTIPHFETDNFVWSRQGDGDMRNAESVRDEQLLTAVRQINWIVEGVHTGWTERAMHAADVVVFLDMPYAVRTYRFVFRYLKQKARVERSNYKPSLSMLVKMFNWNRYFEETIKPAFLLQCETLPNQFIVIKNRQEIDRLINDLLTTEQ</sequence>
<protein>
    <recommendedName>
        <fullName evidence="3">DNA topology modulation protein FlaR</fullName>
    </recommendedName>
</protein>
<dbReference type="Pfam" id="PF13238">
    <property type="entry name" value="AAA_18"/>
    <property type="match status" value="1"/>
</dbReference>
<dbReference type="Gene3D" id="3.40.50.300">
    <property type="entry name" value="P-loop containing nucleotide triphosphate hydrolases"/>
    <property type="match status" value="1"/>
</dbReference>
<accession>A0ABM6ISJ8</accession>
<dbReference type="Proteomes" id="UP000189661">
    <property type="component" value="Chromosome"/>
</dbReference>
<evidence type="ECO:0008006" key="3">
    <source>
        <dbReference type="Google" id="ProtNLM"/>
    </source>
</evidence>
<dbReference type="InterPro" id="IPR027417">
    <property type="entry name" value="P-loop_NTPase"/>
</dbReference>
<gene>
    <name evidence="1" type="ORF">AJGP001_08680</name>
</gene>
<dbReference type="PANTHER" id="PTHR37816:SF2">
    <property type="entry name" value="DNA TOPOLOGY MODULATION PROTEIN FLAR-RELATED PROTEIN"/>
    <property type="match status" value="1"/>
</dbReference>
<evidence type="ECO:0000313" key="1">
    <source>
        <dbReference type="EMBL" id="AQU79334.1"/>
    </source>
</evidence>
<proteinExistence type="predicted"/>
<dbReference type="SUPFAM" id="SSF52540">
    <property type="entry name" value="P-loop containing nucleoside triphosphate hydrolases"/>
    <property type="match status" value="1"/>
</dbReference>
<organism evidence="1 2">
    <name type="scientific">Planococcus faecalis</name>
    <dbReference type="NCBI Taxonomy" id="1598147"/>
    <lineage>
        <taxon>Bacteria</taxon>
        <taxon>Bacillati</taxon>
        <taxon>Bacillota</taxon>
        <taxon>Bacilli</taxon>
        <taxon>Bacillales</taxon>
        <taxon>Caryophanaceae</taxon>
        <taxon>Planococcus</taxon>
    </lineage>
</organism>